<gene>
    <name evidence="2" type="ORF">DM01DRAFT_1330653</name>
</gene>
<accession>A0A1X2GWU3</accession>
<reference evidence="2 3" key="1">
    <citation type="submission" date="2016-07" db="EMBL/GenBank/DDBJ databases">
        <title>Pervasive Adenine N6-methylation of Active Genes in Fungi.</title>
        <authorList>
            <consortium name="DOE Joint Genome Institute"/>
            <person name="Mondo S.J."/>
            <person name="Dannebaum R.O."/>
            <person name="Kuo R.C."/>
            <person name="Labutti K."/>
            <person name="Haridas S."/>
            <person name="Kuo A."/>
            <person name="Salamov A."/>
            <person name="Ahrendt S.R."/>
            <person name="Lipzen A."/>
            <person name="Sullivan W."/>
            <person name="Andreopoulos W.B."/>
            <person name="Clum A."/>
            <person name="Lindquist E."/>
            <person name="Daum C."/>
            <person name="Ramamoorthy G.K."/>
            <person name="Gryganskyi A."/>
            <person name="Culley D."/>
            <person name="Magnuson J.K."/>
            <person name="James T.Y."/>
            <person name="O'Malley M.A."/>
            <person name="Stajich J.E."/>
            <person name="Spatafora J.W."/>
            <person name="Visel A."/>
            <person name="Grigoriev I.V."/>
        </authorList>
    </citation>
    <scope>NUCLEOTIDE SEQUENCE [LARGE SCALE GENOMIC DNA]</scope>
    <source>
        <strain evidence="2 3">NRRL 3301</strain>
    </source>
</reference>
<dbReference type="AlphaFoldDB" id="A0A1X2GWU3"/>
<dbReference type="EMBL" id="MCGT01000001">
    <property type="protein sequence ID" value="ORX62526.1"/>
    <property type="molecule type" value="Genomic_DNA"/>
</dbReference>
<feature type="region of interest" description="Disordered" evidence="1">
    <location>
        <begin position="44"/>
        <end position="96"/>
    </location>
</feature>
<dbReference type="CDD" id="cd22851">
    <property type="entry name" value="SMN_N"/>
    <property type="match status" value="1"/>
</dbReference>
<name>A0A1X2GWU3_9FUNG</name>
<evidence type="ECO:0000313" key="2">
    <source>
        <dbReference type="EMBL" id="ORX62526.1"/>
    </source>
</evidence>
<evidence type="ECO:0000256" key="1">
    <source>
        <dbReference type="SAM" id="MobiDB-lite"/>
    </source>
</evidence>
<evidence type="ECO:0008006" key="4">
    <source>
        <dbReference type="Google" id="ProtNLM"/>
    </source>
</evidence>
<feature type="compositionally biased region" description="Basic residues" evidence="1">
    <location>
        <begin position="63"/>
        <end position="76"/>
    </location>
</feature>
<sequence>MSVDPLIGQTVFSAGDSVDQDVWDDTELIDQWDAAKALYQQHYSQNKSQGHVPYGSTYSNNNKRQKLTHNQQKVKKTPLPGMADPVQPMPPQASANGANLAHLDQLIQYWFYRGYEDGYRYGQQQAPPGSPNRDSHT</sequence>
<evidence type="ECO:0000313" key="3">
    <source>
        <dbReference type="Proteomes" id="UP000242146"/>
    </source>
</evidence>
<proteinExistence type="predicted"/>
<dbReference type="OrthoDB" id="197400at2759"/>
<keyword evidence="3" id="KW-1185">Reference proteome</keyword>
<dbReference type="Proteomes" id="UP000242146">
    <property type="component" value="Unassembled WGS sequence"/>
</dbReference>
<comment type="caution">
    <text evidence="2">The sequence shown here is derived from an EMBL/GenBank/DDBJ whole genome shotgun (WGS) entry which is preliminary data.</text>
</comment>
<protein>
    <recommendedName>
        <fullName evidence="4">Survival motor neuron Tudor domain-containing protein</fullName>
    </recommendedName>
</protein>
<organism evidence="2 3">
    <name type="scientific">Hesseltinella vesiculosa</name>
    <dbReference type="NCBI Taxonomy" id="101127"/>
    <lineage>
        <taxon>Eukaryota</taxon>
        <taxon>Fungi</taxon>
        <taxon>Fungi incertae sedis</taxon>
        <taxon>Mucoromycota</taxon>
        <taxon>Mucoromycotina</taxon>
        <taxon>Mucoromycetes</taxon>
        <taxon>Mucorales</taxon>
        <taxon>Cunninghamellaceae</taxon>
        <taxon>Hesseltinella</taxon>
    </lineage>
</organism>